<dbReference type="Pfam" id="PF18135">
    <property type="entry name" value="Type_ISP_C"/>
    <property type="match status" value="1"/>
</dbReference>
<keyword evidence="3" id="KW-0808">Transferase</keyword>
<dbReference type="Pfam" id="PF07669">
    <property type="entry name" value="Eco57I"/>
    <property type="match status" value="1"/>
</dbReference>
<dbReference type="PROSITE" id="PS00092">
    <property type="entry name" value="N6_MTASE"/>
    <property type="match status" value="1"/>
</dbReference>
<gene>
    <name evidence="8" type="ORF">K2U94_19715</name>
</gene>
<dbReference type="Gene3D" id="3.40.50.150">
    <property type="entry name" value="Vaccinia Virus protein VP39"/>
    <property type="match status" value="1"/>
</dbReference>
<protein>
    <recommendedName>
        <fullName evidence="1">site-specific DNA-methyltransferase (adenine-specific)</fullName>
        <ecNumber evidence="1">2.1.1.72</ecNumber>
    </recommendedName>
</protein>
<dbReference type="GO" id="GO:0008168">
    <property type="term" value="F:methyltransferase activity"/>
    <property type="evidence" value="ECO:0007669"/>
    <property type="project" value="UniProtKB-KW"/>
</dbReference>
<reference evidence="8" key="1">
    <citation type="journal article" date="2022" name="ISME J.">
        <title>Identification of active gaseous-alkane degraders at natural gas seeps.</title>
        <authorList>
            <person name="Farhan Ul Haque M."/>
            <person name="Hernandez M."/>
            <person name="Crombie A.T."/>
            <person name="Murrell J.C."/>
        </authorList>
    </citation>
    <scope>NUCLEOTIDE SEQUENCE</scope>
    <source>
        <strain evidence="8">PC2</strain>
    </source>
</reference>
<evidence type="ECO:0000256" key="1">
    <source>
        <dbReference type="ARBA" id="ARBA00011900"/>
    </source>
</evidence>
<dbReference type="GO" id="GO:0032259">
    <property type="term" value="P:methylation"/>
    <property type="evidence" value="ECO:0007669"/>
    <property type="project" value="UniProtKB-KW"/>
</dbReference>
<comment type="catalytic activity">
    <reaction evidence="5">
        <text>a 2'-deoxyadenosine in DNA + S-adenosyl-L-methionine = an N(6)-methyl-2'-deoxyadenosine in DNA + S-adenosyl-L-homocysteine + H(+)</text>
        <dbReference type="Rhea" id="RHEA:15197"/>
        <dbReference type="Rhea" id="RHEA-COMP:12418"/>
        <dbReference type="Rhea" id="RHEA-COMP:12419"/>
        <dbReference type="ChEBI" id="CHEBI:15378"/>
        <dbReference type="ChEBI" id="CHEBI:57856"/>
        <dbReference type="ChEBI" id="CHEBI:59789"/>
        <dbReference type="ChEBI" id="CHEBI:90615"/>
        <dbReference type="ChEBI" id="CHEBI:90616"/>
        <dbReference type="EC" id="2.1.1.72"/>
    </reaction>
</comment>
<dbReference type="PANTHER" id="PTHR33841">
    <property type="entry name" value="DNA METHYLTRANSFERASE YEEA-RELATED"/>
    <property type="match status" value="1"/>
</dbReference>
<keyword evidence="9" id="KW-1185">Reference proteome</keyword>
<keyword evidence="2 8" id="KW-0489">Methyltransferase</keyword>
<organism evidence="8 9">
    <name type="scientific">Candidatus Rhodoblastus alkanivorans</name>
    <dbReference type="NCBI Taxonomy" id="2954117"/>
    <lineage>
        <taxon>Bacteria</taxon>
        <taxon>Pseudomonadati</taxon>
        <taxon>Pseudomonadota</taxon>
        <taxon>Alphaproteobacteria</taxon>
        <taxon>Hyphomicrobiales</taxon>
        <taxon>Rhodoblastaceae</taxon>
        <taxon>Rhodoblastus</taxon>
    </lineage>
</organism>
<comment type="caution">
    <text evidence="8">The sequence shown here is derived from an EMBL/GenBank/DDBJ whole genome shotgun (WGS) entry which is preliminary data.</text>
</comment>
<dbReference type="Proteomes" id="UP001139104">
    <property type="component" value="Unassembled WGS sequence"/>
</dbReference>
<evidence type="ECO:0000256" key="3">
    <source>
        <dbReference type="ARBA" id="ARBA00022679"/>
    </source>
</evidence>
<dbReference type="InterPro" id="IPR029063">
    <property type="entry name" value="SAM-dependent_MTases_sf"/>
</dbReference>
<feature type="domain" description="Type II methyltransferase M.TaqI-like" evidence="6">
    <location>
        <begin position="66"/>
        <end position="174"/>
    </location>
</feature>
<evidence type="ECO:0000313" key="8">
    <source>
        <dbReference type="EMBL" id="MCI4684969.1"/>
    </source>
</evidence>
<evidence type="ECO:0000313" key="9">
    <source>
        <dbReference type="Proteomes" id="UP001139104"/>
    </source>
</evidence>
<evidence type="ECO:0000259" key="7">
    <source>
        <dbReference type="Pfam" id="PF18135"/>
    </source>
</evidence>
<dbReference type="EMBL" id="JAIVFP010000002">
    <property type="protein sequence ID" value="MCI4684969.1"/>
    <property type="molecule type" value="Genomic_DNA"/>
</dbReference>
<keyword evidence="4" id="KW-0949">S-adenosyl-L-methionine</keyword>
<accession>A0ABS9ZB78</accession>
<name>A0ABS9ZB78_9HYPH</name>
<dbReference type="InterPro" id="IPR011639">
    <property type="entry name" value="MethylTrfase_TaqI-like_dom"/>
</dbReference>
<dbReference type="SUPFAM" id="SSF53335">
    <property type="entry name" value="S-adenosyl-L-methionine-dependent methyltransferases"/>
    <property type="match status" value="1"/>
</dbReference>
<dbReference type="InterPro" id="IPR041635">
    <property type="entry name" value="Type_ISP_LLaBIII_C"/>
</dbReference>
<proteinExistence type="predicted"/>
<dbReference type="RefSeq" id="WP_243069051.1">
    <property type="nucleotide sequence ID" value="NZ_JAIVFK010000051.1"/>
</dbReference>
<evidence type="ECO:0000256" key="4">
    <source>
        <dbReference type="ARBA" id="ARBA00022691"/>
    </source>
</evidence>
<dbReference type="InterPro" id="IPR002052">
    <property type="entry name" value="DNA_methylase_N6_adenine_CS"/>
</dbReference>
<dbReference type="InterPro" id="IPR050953">
    <property type="entry name" value="N4_N6_ade-DNA_methylase"/>
</dbReference>
<sequence>MAILPYYVANLNIEATYATITGQFGEYPNLCFVDTLDNVKSLGIRTGQHVGDLFGSLSEENIARITRQNNRKISIVIGNPPYNANQQNENDNNKNREYAEIDSRIKDTYIKQSTAQKTKLYDMYARFFRWASDRMHDDGVLAFITNRSFIDSRTFDGFRRCVAQDFAEIYVVDLGGDVRANPKLSGTKHNVFGIQTGVAISFMVKKRALKSSYIFYARRPEMDTAEDKLAFLGSTSAAQIQYEQITPDKSANWVNLTDNDWDSLIPVADKRTKASTAKGQEKAIFKLFSLGVVTNRDEWVYSCDDTQLEKKVGFLIDSYNPDRDKFSKLRHKSVSIDKLNTNIKWTRAVKRDLNSGKIYTYDRDLRSSSDYRPFTKKRLYFSGQLNEMVYQVPHLFGPSAGQNIGICYVAEDRALFSALAVTEIPNKDFFMPSAAQVLSRSYYSASNGKQDNITDWALKQFEKRYGKTKAKPITKDAIFHYVYGVLHDPTYREKYAQNLKREFPRLPFYPDFWSWADWGDKLMRLHIGFETVDPWPLARVETPDPRARAAGVAAKPILKSLPNDGIIKLDSETTLTGIPPEAFAYRLGNRSGLDWILDQYKEKTPKDPTIREKFNTYRFADYKEKVIDLIARVTRVSVETMAIASAMKEAKR</sequence>
<dbReference type="EC" id="2.1.1.72" evidence="1"/>
<evidence type="ECO:0000256" key="2">
    <source>
        <dbReference type="ARBA" id="ARBA00022603"/>
    </source>
</evidence>
<feature type="domain" description="Type ISP restriction-modification enzyme LLaBIII C-terminal specificity" evidence="7">
    <location>
        <begin position="283"/>
        <end position="629"/>
    </location>
</feature>
<evidence type="ECO:0000256" key="5">
    <source>
        <dbReference type="ARBA" id="ARBA00047942"/>
    </source>
</evidence>
<dbReference type="PANTHER" id="PTHR33841:SF1">
    <property type="entry name" value="DNA METHYLTRANSFERASE A"/>
    <property type="match status" value="1"/>
</dbReference>
<evidence type="ECO:0000259" key="6">
    <source>
        <dbReference type="Pfam" id="PF07669"/>
    </source>
</evidence>